<evidence type="ECO:0000313" key="2">
    <source>
        <dbReference type="Proteomes" id="UP001304895"/>
    </source>
</evidence>
<dbReference type="Proteomes" id="UP001304895">
    <property type="component" value="Unassembled WGS sequence"/>
</dbReference>
<evidence type="ECO:0000313" key="1">
    <source>
        <dbReference type="EMBL" id="KAK4135504.1"/>
    </source>
</evidence>
<reference evidence="1" key="1">
    <citation type="journal article" date="2023" name="Mol. Phylogenet. Evol.">
        <title>Genome-scale phylogeny and comparative genomics of the fungal order Sordariales.</title>
        <authorList>
            <person name="Hensen N."/>
            <person name="Bonometti L."/>
            <person name="Westerberg I."/>
            <person name="Brannstrom I.O."/>
            <person name="Guillou S."/>
            <person name="Cros-Aarteil S."/>
            <person name="Calhoun S."/>
            <person name="Haridas S."/>
            <person name="Kuo A."/>
            <person name="Mondo S."/>
            <person name="Pangilinan J."/>
            <person name="Riley R."/>
            <person name="LaButti K."/>
            <person name="Andreopoulos B."/>
            <person name="Lipzen A."/>
            <person name="Chen C."/>
            <person name="Yan M."/>
            <person name="Daum C."/>
            <person name="Ng V."/>
            <person name="Clum A."/>
            <person name="Steindorff A."/>
            <person name="Ohm R.A."/>
            <person name="Martin F."/>
            <person name="Silar P."/>
            <person name="Natvig D.O."/>
            <person name="Lalanne C."/>
            <person name="Gautier V."/>
            <person name="Ament-Velasquez S.L."/>
            <person name="Kruys A."/>
            <person name="Hutchinson M.I."/>
            <person name="Powell A.J."/>
            <person name="Barry K."/>
            <person name="Miller A.N."/>
            <person name="Grigoriev I.V."/>
            <person name="Debuchy R."/>
            <person name="Gladieux P."/>
            <person name="Hiltunen Thoren M."/>
            <person name="Johannesson H."/>
        </authorList>
    </citation>
    <scope>NUCLEOTIDE SEQUENCE</scope>
    <source>
        <strain evidence="1">CBS 123565</strain>
    </source>
</reference>
<comment type="caution">
    <text evidence="1">The sequence shown here is derived from an EMBL/GenBank/DDBJ whole genome shotgun (WGS) entry which is preliminary data.</text>
</comment>
<proteinExistence type="predicted"/>
<reference evidence="1" key="2">
    <citation type="submission" date="2023-05" db="EMBL/GenBank/DDBJ databases">
        <authorList>
            <consortium name="Lawrence Berkeley National Laboratory"/>
            <person name="Steindorff A."/>
            <person name="Hensen N."/>
            <person name="Bonometti L."/>
            <person name="Westerberg I."/>
            <person name="Brannstrom I.O."/>
            <person name="Guillou S."/>
            <person name="Cros-Aarteil S."/>
            <person name="Calhoun S."/>
            <person name="Haridas S."/>
            <person name="Kuo A."/>
            <person name="Mondo S."/>
            <person name="Pangilinan J."/>
            <person name="Riley R."/>
            <person name="Labutti K."/>
            <person name="Andreopoulos B."/>
            <person name="Lipzen A."/>
            <person name="Chen C."/>
            <person name="Yanf M."/>
            <person name="Daum C."/>
            <person name="Ng V."/>
            <person name="Clum A."/>
            <person name="Ohm R."/>
            <person name="Martin F."/>
            <person name="Silar P."/>
            <person name="Natvig D."/>
            <person name="Lalanne C."/>
            <person name="Gautier V."/>
            <person name="Ament-Velasquez S.L."/>
            <person name="Kruys A."/>
            <person name="Hutchinson M.I."/>
            <person name="Powell A.J."/>
            <person name="Barry K."/>
            <person name="Miller A.N."/>
            <person name="Grigoriev I.V."/>
            <person name="Debuchy R."/>
            <person name="Gladieux P."/>
            <person name="Thoren M.H."/>
            <person name="Johannesson H."/>
        </authorList>
    </citation>
    <scope>NUCLEOTIDE SEQUENCE</scope>
    <source>
        <strain evidence="1">CBS 123565</strain>
    </source>
</reference>
<dbReference type="EMBL" id="MU853406">
    <property type="protein sequence ID" value="KAK4135504.1"/>
    <property type="molecule type" value="Genomic_DNA"/>
</dbReference>
<keyword evidence="2" id="KW-1185">Reference proteome</keyword>
<accession>A0AAN6ZFF6</accession>
<gene>
    <name evidence="1" type="ORF">BT67DRAFT_278898</name>
</gene>
<name>A0AAN6ZFF6_9PEZI</name>
<organism evidence="1 2">
    <name type="scientific">Trichocladium antarcticum</name>
    <dbReference type="NCBI Taxonomy" id="1450529"/>
    <lineage>
        <taxon>Eukaryota</taxon>
        <taxon>Fungi</taxon>
        <taxon>Dikarya</taxon>
        <taxon>Ascomycota</taxon>
        <taxon>Pezizomycotina</taxon>
        <taxon>Sordariomycetes</taxon>
        <taxon>Sordariomycetidae</taxon>
        <taxon>Sordariales</taxon>
        <taxon>Chaetomiaceae</taxon>
        <taxon>Trichocladium</taxon>
    </lineage>
</organism>
<dbReference type="AlphaFoldDB" id="A0AAN6ZFF6"/>
<protein>
    <submittedName>
        <fullName evidence="1">Uncharacterized protein</fullName>
    </submittedName>
</protein>
<sequence length="221" mass="24109">MHGAWLGTGGAAVAGNPTSTNGYISIRHRHSLLLSLPTLFRDRHRERHAAQLLQGCLTPRTEIARANQPLDFVVKMLLLRGAIQPKVQILRMVYGSGTLLDCLISLKLGHVKLLYNLCWSLTSISGFLHAAAKQINRGGILTMAPTSSAAAKKVPMRATARGTCLRRRYWVLSLKLGVLHETSEGVLLMANMQRDQVVLVGEHGLSLSRGKSAMVELASFP</sequence>